<dbReference type="GO" id="GO:0003676">
    <property type="term" value="F:nucleic acid binding"/>
    <property type="evidence" value="ECO:0007669"/>
    <property type="project" value="InterPro"/>
</dbReference>
<sequence length="185" mass="21391">MKNVKLKIIAGKYKNRTLVSYSEETRETSSMVRGAVFNMLFQVQGIGLDLFSGSGAYGFEGLSRGLSKVYLNDQDMLAYRSLRENKDSLKVDNECVITNLDYQKAIEYYQKNGIRFDYIFLDPPYKMTNIEHLFDVVSLIVKNQTVIVIEVEKKTQLPESYTQFSLLKEKVHGIKKIGVYQYHEK</sequence>
<dbReference type="RefSeq" id="WP_030004758.1">
    <property type="nucleotide sequence ID" value="NC_022549.1"/>
</dbReference>
<dbReference type="GO" id="GO:0008168">
    <property type="term" value="F:methyltransferase activity"/>
    <property type="evidence" value="ECO:0007669"/>
    <property type="project" value="UniProtKB-KW"/>
</dbReference>
<dbReference type="Pfam" id="PF03602">
    <property type="entry name" value="Cons_hypoth95"/>
    <property type="match status" value="1"/>
</dbReference>
<dbReference type="REBASE" id="77359">
    <property type="entry name" value="M.Abr502ORF8750P"/>
</dbReference>
<dbReference type="HOGENOM" id="CLU_075826_0_0_14"/>
<evidence type="ECO:0000313" key="4">
    <source>
        <dbReference type="Proteomes" id="UP000032737"/>
    </source>
</evidence>
<dbReference type="SUPFAM" id="SSF53335">
    <property type="entry name" value="S-adenosyl-L-methionine-dependent methyltransferases"/>
    <property type="match status" value="1"/>
</dbReference>
<dbReference type="STRING" id="61635.BN85308750"/>
<dbReference type="Gene3D" id="3.40.50.150">
    <property type="entry name" value="Vaccinia Virus protein VP39"/>
    <property type="match status" value="1"/>
</dbReference>
<evidence type="ECO:0000256" key="1">
    <source>
        <dbReference type="ARBA" id="ARBA00022603"/>
    </source>
</evidence>
<keyword evidence="4" id="KW-1185">Reference proteome</keyword>
<dbReference type="PIRSF" id="PIRSF004553">
    <property type="entry name" value="CHP00095"/>
    <property type="match status" value="1"/>
</dbReference>
<name>U4KNP2_9MOLU</name>
<dbReference type="AlphaFoldDB" id="U4KNP2"/>
<dbReference type="GO" id="GO:0031167">
    <property type="term" value="P:rRNA methylation"/>
    <property type="evidence" value="ECO:0007669"/>
    <property type="project" value="InterPro"/>
</dbReference>
<keyword evidence="2" id="KW-0808">Transferase</keyword>
<accession>U4KNP2</accession>
<proteinExistence type="predicted"/>
<protein>
    <submittedName>
        <fullName evidence="3">N6-adenine-specific methylase</fullName>
    </submittedName>
</protein>
<keyword evidence="1 3" id="KW-0489">Methyltransferase</keyword>
<dbReference type="PROSITE" id="PS00092">
    <property type="entry name" value="N6_MTASE"/>
    <property type="match status" value="1"/>
</dbReference>
<evidence type="ECO:0000313" key="3">
    <source>
        <dbReference type="EMBL" id="CCV65896.1"/>
    </source>
</evidence>
<dbReference type="EMBL" id="FO681348">
    <property type="protein sequence ID" value="CCV65896.1"/>
    <property type="molecule type" value="Genomic_DNA"/>
</dbReference>
<dbReference type="CDD" id="cd02440">
    <property type="entry name" value="AdoMet_MTases"/>
    <property type="match status" value="1"/>
</dbReference>
<dbReference type="NCBIfam" id="TIGR00095">
    <property type="entry name" value="16S rRNA (guanine(966)-N(2))-methyltransferase RsmD"/>
    <property type="match status" value="1"/>
</dbReference>
<dbReference type="OrthoDB" id="9803017at2"/>
<dbReference type="PANTHER" id="PTHR43542:SF1">
    <property type="entry name" value="METHYLTRANSFERASE"/>
    <property type="match status" value="1"/>
</dbReference>
<dbReference type="InterPro" id="IPR002052">
    <property type="entry name" value="DNA_methylase_N6_adenine_CS"/>
</dbReference>
<organism evidence="3 4">
    <name type="scientific">Acholeplasma brassicae</name>
    <dbReference type="NCBI Taxonomy" id="61635"/>
    <lineage>
        <taxon>Bacteria</taxon>
        <taxon>Bacillati</taxon>
        <taxon>Mycoplasmatota</taxon>
        <taxon>Mollicutes</taxon>
        <taxon>Acholeplasmatales</taxon>
        <taxon>Acholeplasmataceae</taxon>
        <taxon>Acholeplasma</taxon>
    </lineage>
</organism>
<reference evidence="3 4" key="1">
    <citation type="journal article" date="2013" name="J. Mol. Microbiol. Biotechnol.">
        <title>Analysis of the Complete Genomes of Acholeplasma brassicae , A. palmae and A. laidlawii and Their Comparison to the Obligate Parasites from ' Candidatus Phytoplasma'.</title>
        <authorList>
            <person name="Kube M."/>
            <person name="Siewert C."/>
            <person name="Migdoll A.M."/>
            <person name="Duduk B."/>
            <person name="Holz S."/>
            <person name="Rabus R."/>
            <person name="Seemuller E."/>
            <person name="Mitrovic J."/>
            <person name="Muller I."/>
            <person name="Buttner C."/>
            <person name="Reinhardt R."/>
        </authorList>
    </citation>
    <scope>NUCLEOTIDE SEQUENCE [LARGE SCALE GENOMIC DNA]</scope>
    <source>
        <strain evidence="4">0502</strain>
    </source>
</reference>
<evidence type="ECO:0000256" key="2">
    <source>
        <dbReference type="ARBA" id="ARBA00022679"/>
    </source>
</evidence>
<dbReference type="KEGG" id="abra:BN85308750"/>
<dbReference type="InterPro" id="IPR029063">
    <property type="entry name" value="SAM-dependent_MTases_sf"/>
</dbReference>
<gene>
    <name evidence="3" type="ORF">BN85308750</name>
</gene>
<dbReference type="Proteomes" id="UP000032737">
    <property type="component" value="Chromosome"/>
</dbReference>
<dbReference type="PANTHER" id="PTHR43542">
    <property type="entry name" value="METHYLTRANSFERASE"/>
    <property type="match status" value="1"/>
</dbReference>
<dbReference type="InterPro" id="IPR004398">
    <property type="entry name" value="RNA_MeTrfase_RsmD"/>
</dbReference>